<keyword evidence="2" id="KW-1185">Reference proteome</keyword>
<dbReference type="Proteomes" id="UP001062846">
    <property type="component" value="Chromosome 11"/>
</dbReference>
<proteinExistence type="predicted"/>
<reference evidence="1" key="1">
    <citation type="submission" date="2022-02" db="EMBL/GenBank/DDBJ databases">
        <title>Plant Genome Project.</title>
        <authorList>
            <person name="Zhang R.-G."/>
        </authorList>
    </citation>
    <scope>NUCLEOTIDE SEQUENCE</scope>
    <source>
        <strain evidence="1">AT1</strain>
    </source>
</reference>
<accession>A0ACC0LNK1</accession>
<protein>
    <submittedName>
        <fullName evidence="1">Uncharacterized protein</fullName>
    </submittedName>
</protein>
<evidence type="ECO:0000313" key="1">
    <source>
        <dbReference type="EMBL" id="KAI8529899.1"/>
    </source>
</evidence>
<organism evidence="1 2">
    <name type="scientific">Rhododendron molle</name>
    <name type="common">Chinese azalea</name>
    <name type="synonym">Azalea mollis</name>
    <dbReference type="NCBI Taxonomy" id="49168"/>
    <lineage>
        <taxon>Eukaryota</taxon>
        <taxon>Viridiplantae</taxon>
        <taxon>Streptophyta</taxon>
        <taxon>Embryophyta</taxon>
        <taxon>Tracheophyta</taxon>
        <taxon>Spermatophyta</taxon>
        <taxon>Magnoliopsida</taxon>
        <taxon>eudicotyledons</taxon>
        <taxon>Gunneridae</taxon>
        <taxon>Pentapetalae</taxon>
        <taxon>asterids</taxon>
        <taxon>Ericales</taxon>
        <taxon>Ericaceae</taxon>
        <taxon>Ericoideae</taxon>
        <taxon>Rhodoreae</taxon>
        <taxon>Rhododendron</taxon>
    </lineage>
</organism>
<name>A0ACC0LNK1_RHOML</name>
<evidence type="ECO:0000313" key="2">
    <source>
        <dbReference type="Proteomes" id="UP001062846"/>
    </source>
</evidence>
<comment type="caution">
    <text evidence="1">The sequence shown here is derived from an EMBL/GenBank/DDBJ whole genome shotgun (WGS) entry which is preliminary data.</text>
</comment>
<gene>
    <name evidence="1" type="ORF">RHMOL_Rhmol11G0010700</name>
</gene>
<sequence length="258" mass="28469">MNTKIEIATAGNIDSESLVDNEKLGHTFPEPGCDGSGGTEDLDLAKKDGSNEPSISSTIATSQETLADEERASSLSDADEAKLDENKIRTTTAIEEESPQENEKPNVLPHIMDSETKVSREAVTMNISDDIQGPEKTSLAIPHEQIASKTDPSENIERTNSKGMECGEENRMGEQSKEITEESQMIESAKMSLSDLLQRSKKRNVQVGEDVTEERKLMGNKVEPQNETAETVQAEEEAVHDKKQYITRLSLFMKCIHT</sequence>
<dbReference type="EMBL" id="CM046398">
    <property type="protein sequence ID" value="KAI8529899.1"/>
    <property type="molecule type" value="Genomic_DNA"/>
</dbReference>